<dbReference type="PANTHER" id="PTHR22749">
    <property type="entry name" value="RIBOFLAVIN KINASE/FMN ADENYLYLTRANSFERASE"/>
    <property type="match status" value="1"/>
</dbReference>
<evidence type="ECO:0000256" key="13">
    <source>
        <dbReference type="ARBA" id="ARBA00047880"/>
    </source>
</evidence>
<keyword evidence="10 15" id="KW-0274">FAD</keyword>
<dbReference type="RefSeq" id="WP_056995848.1">
    <property type="nucleotide sequence ID" value="NZ_AZGC01000064.1"/>
</dbReference>
<name>A0A0R1UFB2_9LACO</name>
<evidence type="ECO:0000256" key="1">
    <source>
        <dbReference type="ARBA" id="ARBA00002121"/>
    </source>
</evidence>
<dbReference type="CDD" id="cd02064">
    <property type="entry name" value="FAD_synthetase_N"/>
    <property type="match status" value="1"/>
</dbReference>
<dbReference type="InterPro" id="IPR002606">
    <property type="entry name" value="Riboflavin_kinase_bac"/>
</dbReference>
<protein>
    <recommendedName>
        <fullName evidence="15">Riboflavin biosynthesis protein</fullName>
    </recommendedName>
    <domain>
        <recommendedName>
            <fullName evidence="15">Riboflavin kinase</fullName>
            <ecNumber evidence="15">2.7.1.26</ecNumber>
        </recommendedName>
        <alternativeName>
            <fullName evidence="15">Flavokinase</fullName>
        </alternativeName>
    </domain>
    <domain>
        <recommendedName>
            <fullName evidence="15">FMN adenylyltransferase</fullName>
            <ecNumber evidence="15">2.7.7.2</ecNumber>
        </recommendedName>
        <alternativeName>
            <fullName evidence="15">FAD pyrophosphorylase</fullName>
        </alternativeName>
        <alternativeName>
            <fullName evidence="15">FAD synthase</fullName>
        </alternativeName>
    </domain>
</protein>
<dbReference type="SUPFAM" id="SSF82114">
    <property type="entry name" value="Riboflavin kinase-like"/>
    <property type="match status" value="1"/>
</dbReference>
<dbReference type="NCBIfam" id="TIGR00083">
    <property type="entry name" value="ribF"/>
    <property type="match status" value="1"/>
</dbReference>
<dbReference type="GO" id="GO:0006747">
    <property type="term" value="P:FAD biosynthetic process"/>
    <property type="evidence" value="ECO:0007669"/>
    <property type="project" value="UniProtKB-UniRule"/>
</dbReference>
<dbReference type="GO" id="GO:0005524">
    <property type="term" value="F:ATP binding"/>
    <property type="evidence" value="ECO:0007669"/>
    <property type="project" value="UniProtKB-UniRule"/>
</dbReference>
<evidence type="ECO:0000256" key="11">
    <source>
        <dbReference type="ARBA" id="ARBA00022840"/>
    </source>
</evidence>
<keyword evidence="8 15" id="KW-0547">Nucleotide-binding</keyword>
<feature type="domain" description="Riboflavin kinase" evidence="16">
    <location>
        <begin position="185"/>
        <end position="310"/>
    </location>
</feature>
<gene>
    <name evidence="17" type="ORF">FC21_GL000448</name>
</gene>
<comment type="pathway">
    <text evidence="2 15">Cofactor biosynthesis; FAD biosynthesis; FAD from FMN: step 1/1.</text>
</comment>
<comment type="function">
    <text evidence="1">Catalyzes the phosphorylation of riboflavin to FMN followed by the adenylation of FMN to FAD.</text>
</comment>
<evidence type="ECO:0000256" key="4">
    <source>
        <dbReference type="ARBA" id="ARBA00022630"/>
    </source>
</evidence>
<evidence type="ECO:0000313" key="17">
    <source>
        <dbReference type="EMBL" id="KRL92071.1"/>
    </source>
</evidence>
<dbReference type="EC" id="2.7.1.26" evidence="15"/>
<evidence type="ECO:0000256" key="7">
    <source>
        <dbReference type="ARBA" id="ARBA00022695"/>
    </source>
</evidence>
<comment type="pathway">
    <text evidence="3 15">Cofactor biosynthesis; FMN biosynthesis; FMN from riboflavin (ATP route): step 1/1.</text>
</comment>
<evidence type="ECO:0000259" key="16">
    <source>
        <dbReference type="SMART" id="SM00904"/>
    </source>
</evidence>
<evidence type="ECO:0000256" key="12">
    <source>
        <dbReference type="ARBA" id="ARBA00023268"/>
    </source>
</evidence>
<proteinExistence type="inferred from homology"/>
<dbReference type="EC" id="2.7.7.2" evidence="15"/>
<dbReference type="SMART" id="SM00904">
    <property type="entry name" value="Flavokinase"/>
    <property type="match status" value="1"/>
</dbReference>
<dbReference type="STRING" id="417373.GCA_001570685_01250"/>
<dbReference type="InterPro" id="IPR015864">
    <property type="entry name" value="FAD_synthase"/>
</dbReference>
<dbReference type="InterPro" id="IPR023468">
    <property type="entry name" value="Riboflavin_kinase"/>
</dbReference>
<accession>A0A0R1UFB2</accession>
<keyword evidence="4 15" id="KW-0285">Flavoprotein</keyword>
<dbReference type="PATRIC" id="fig|1423742.4.peg.467"/>
<keyword evidence="6 15" id="KW-0808">Transferase</keyword>
<dbReference type="GO" id="GO:0003919">
    <property type="term" value="F:FMN adenylyltransferase activity"/>
    <property type="evidence" value="ECO:0007669"/>
    <property type="project" value="UniProtKB-UniRule"/>
</dbReference>
<dbReference type="GO" id="GO:0009398">
    <property type="term" value="P:FMN biosynthetic process"/>
    <property type="evidence" value="ECO:0007669"/>
    <property type="project" value="UniProtKB-UniRule"/>
</dbReference>
<sequence length="310" mass="34587">MEVIKLRYPFDQTLIPDRPSVLAMGFFDGVHRGHQAVLQRAAAQAQVHQVPLAVLTYDKFPGLVYESFPGRFQYLTPLDQKLAQLERLGVEIAYVVSFTSRLSQLSPQQFVDECLMALNPVEVVAGFDHTYGDKTVATMTNLPQYAAGRFAVNVVEQLSATKQKVSSTAIRQALDQGDLAMVNDYLGRPYTTPGTIVHGFARGRTIGFPTANVQWAVDQRIPAIGVYAVRLKVGKTWYPGMASVGHNVTFGDDNQKTIEVNLFDFHDQIYGENVVVEWIAHLRGEVKFDGVDELITQLQQDEQTAREILK</sequence>
<evidence type="ECO:0000256" key="3">
    <source>
        <dbReference type="ARBA" id="ARBA00005201"/>
    </source>
</evidence>
<dbReference type="EMBL" id="AZGC01000064">
    <property type="protein sequence ID" value="KRL92071.1"/>
    <property type="molecule type" value="Genomic_DNA"/>
</dbReference>
<dbReference type="Gene3D" id="3.40.50.620">
    <property type="entry name" value="HUPs"/>
    <property type="match status" value="1"/>
</dbReference>
<comment type="similarity">
    <text evidence="15">Belongs to the ribF family.</text>
</comment>
<comment type="catalytic activity">
    <reaction evidence="13 15">
        <text>riboflavin + ATP = FMN + ADP + H(+)</text>
        <dbReference type="Rhea" id="RHEA:14357"/>
        <dbReference type="ChEBI" id="CHEBI:15378"/>
        <dbReference type="ChEBI" id="CHEBI:30616"/>
        <dbReference type="ChEBI" id="CHEBI:57986"/>
        <dbReference type="ChEBI" id="CHEBI:58210"/>
        <dbReference type="ChEBI" id="CHEBI:456216"/>
        <dbReference type="EC" id="2.7.1.26"/>
    </reaction>
</comment>
<dbReference type="UniPathway" id="UPA00277">
    <property type="reaction ID" value="UER00407"/>
</dbReference>
<dbReference type="PIRSF" id="PIRSF004491">
    <property type="entry name" value="FAD_Synth"/>
    <property type="match status" value="1"/>
</dbReference>
<dbReference type="Gene3D" id="2.40.30.30">
    <property type="entry name" value="Riboflavin kinase-like"/>
    <property type="match status" value="1"/>
</dbReference>
<dbReference type="InterPro" id="IPR015865">
    <property type="entry name" value="Riboflavin_kinase_bac/euk"/>
</dbReference>
<evidence type="ECO:0000256" key="6">
    <source>
        <dbReference type="ARBA" id="ARBA00022679"/>
    </source>
</evidence>
<keyword evidence="9 15" id="KW-0418">Kinase</keyword>
<keyword evidence="11 15" id="KW-0067">ATP-binding</keyword>
<reference evidence="17 18" key="1">
    <citation type="journal article" date="2015" name="Genome Announc.">
        <title>Expanding the biotechnology potential of lactobacilli through comparative genomics of 213 strains and associated genera.</title>
        <authorList>
            <person name="Sun Z."/>
            <person name="Harris H.M."/>
            <person name="McCann A."/>
            <person name="Guo C."/>
            <person name="Argimon S."/>
            <person name="Zhang W."/>
            <person name="Yang X."/>
            <person name="Jeffery I.B."/>
            <person name="Cooney J.C."/>
            <person name="Kagawa T.F."/>
            <person name="Liu W."/>
            <person name="Song Y."/>
            <person name="Salvetti E."/>
            <person name="Wrobel A."/>
            <person name="Rasinkangas P."/>
            <person name="Parkhill J."/>
            <person name="Rea M.C."/>
            <person name="O'Sullivan O."/>
            <person name="Ritari J."/>
            <person name="Douillard F.P."/>
            <person name="Paul Ross R."/>
            <person name="Yang R."/>
            <person name="Briner A.E."/>
            <person name="Felis G.E."/>
            <person name="de Vos W.M."/>
            <person name="Barrangou R."/>
            <person name="Klaenhammer T.R."/>
            <person name="Caufield P.W."/>
            <person name="Cui Y."/>
            <person name="Zhang H."/>
            <person name="O'Toole P.W."/>
        </authorList>
    </citation>
    <scope>NUCLEOTIDE SEQUENCE [LARGE SCALE GENOMIC DNA]</scope>
    <source>
        <strain evidence="17 18">DSM 18793</strain>
    </source>
</reference>
<evidence type="ECO:0000256" key="2">
    <source>
        <dbReference type="ARBA" id="ARBA00004726"/>
    </source>
</evidence>
<dbReference type="InterPro" id="IPR014729">
    <property type="entry name" value="Rossmann-like_a/b/a_fold"/>
</dbReference>
<dbReference type="Pfam" id="PF01687">
    <property type="entry name" value="Flavokinase"/>
    <property type="match status" value="1"/>
</dbReference>
<evidence type="ECO:0000256" key="5">
    <source>
        <dbReference type="ARBA" id="ARBA00022643"/>
    </source>
</evidence>
<dbReference type="GO" id="GO:0009231">
    <property type="term" value="P:riboflavin biosynthetic process"/>
    <property type="evidence" value="ECO:0007669"/>
    <property type="project" value="InterPro"/>
</dbReference>
<dbReference type="PANTHER" id="PTHR22749:SF6">
    <property type="entry name" value="RIBOFLAVIN KINASE"/>
    <property type="match status" value="1"/>
</dbReference>
<dbReference type="Proteomes" id="UP000051084">
    <property type="component" value="Unassembled WGS sequence"/>
</dbReference>
<dbReference type="InterPro" id="IPR023465">
    <property type="entry name" value="Riboflavin_kinase_dom_sf"/>
</dbReference>
<dbReference type="FunFam" id="3.40.50.620:FF:000021">
    <property type="entry name" value="Riboflavin biosynthesis protein"/>
    <property type="match status" value="1"/>
</dbReference>
<dbReference type="Pfam" id="PF06574">
    <property type="entry name" value="FAD_syn"/>
    <property type="match status" value="1"/>
</dbReference>
<evidence type="ECO:0000256" key="10">
    <source>
        <dbReference type="ARBA" id="ARBA00022827"/>
    </source>
</evidence>
<keyword evidence="18" id="KW-1185">Reference proteome</keyword>
<comment type="catalytic activity">
    <reaction evidence="14 15">
        <text>FMN + ATP + H(+) = FAD + diphosphate</text>
        <dbReference type="Rhea" id="RHEA:17237"/>
        <dbReference type="ChEBI" id="CHEBI:15378"/>
        <dbReference type="ChEBI" id="CHEBI:30616"/>
        <dbReference type="ChEBI" id="CHEBI:33019"/>
        <dbReference type="ChEBI" id="CHEBI:57692"/>
        <dbReference type="ChEBI" id="CHEBI:58210"/>
        <dbReference type="EC" id="2.7.7.2"/>
    </reaction>
</comment>
<evidence type="ECO:0000256" key="15">
    <source>
        <dbReference type="PIRNR" id="PIRNR004491"/>
    </source>
</evidence>
<evidence type="ECO:0000313" key="18">
    <source>
        <dbReference type="Proteomes" id="UP000051084"/>
    </source>
</evidence>
<comment type="caution">
    <text evidence="17">The sequence shown here is derived from an EMBL/GenBank/DDBJ whole genome shotgun (WGS) entry which is preliminary data.</text>
</comment>
<keyword evidence="7 15" id="KW-0548">Nucleotidyltransferase</keyword>
<dbReference type="AlphaFoldDB" id="A0A0R1UFB2"/>
<dbReference type="FunFam" id="2.40.30.30:FF:000003">
    <property type="entry name" value="Riboflavin biosynthesis protein"/>
    <property type="match status" value="1"/>
</dbReference>
<keyword evidence="12" id="KW-0511">Multifunctional enzyme</keyword>
<organism evidence="17 18">
    <name type="scientific">Limosilactobacillus equigenerosi DSM 18793 = JCM 14505</name>
    <dbReference type="NCBI Taxonomy" id="1423742"/>
    <lineage>
        <taxon>Bacteria</taxon>
        <taxon>Bacillati</taxon>
        <taxon>Bacillota</taxon>
        <taxon>Bacilli</taxon>
        <taxon>Lactobacillales</taxon>
        <taxon>Lactobacillaceae</taxon>
        <taxon>Limosilactobacillus</taxon>
    </lineage>
</organism>
<evidence type="ECO:0000256" key="8">
    <source>
        <dbReference type="ARBA" id="ARBA00022741"/>
    </source>
</evidence>
<evidence type="ECO:0000256" key="14">
    <source>
        <dbReference type="ARBA" id="ARBA00049494"/>
    </source>
</evidence>
<evidence type="ECO:0000256" key="9">
    <source>
        <dbReference type="ARBA" id="ARBA00022777"/>
    </source>
</evidence>
<dbReference type="OrthoDB" id="9803667at2"/>
<dbReference type="SUPFAM" id="SSF52374">
    <property type="entry name" value="Nucleotidylyl transferase"/>
    <property type="match status" value="1"/>
</dbReference>
<dbReference type="UniPathway" id="UPA00276">
    <property type="reaction ID" value="UER00406"/>
</dbReference>
<keyword evidence="5 15" id="KW-0288">FMN</keyword>
<dbReference type="GO" id="GO:0008531">
    <property type="term" value="F:riboflavin kinase activity"/>
    <property type="evidence" value="ECO:0007669"/>
    <property type="project" value="UniProtKB-UniRule"/>
</dbReference>